<evidence type="ECO:0000313" key="1">
    <source>
        <dbReference type="EMBL" id="STZ57447.1"/>
    </source>
</evidence>
<dbReference type="RefSeq" id="WP_068916174.1">
    <property type="nucleotide sequence ID" value="NZ_AP022600.1"/>
</dbReference>
<dbReference type="OrthoDB" id="3825591at2"/>
<protein>
    <submittedName>
        <fullName evidence="1">Uncharacterized protein</fullName>
    </submittedName>
</protein>
<gene>
    <name evidence="1" type="ORF">NCTC10821_00947</name>
</gene>
<proteinExistence type="predicted"/>
<name>A0A378TBB5_9MYCO</name>
<keyword evidence="2" id="KW-1185">Reference proteome</keyword>
<reference evidence="1 2" key="1">
    <citation type="submission" date="2018-06" db="EMBL/GenBank/DDBJ databases">
        <authorList>
            <consortium name="Pathogen Informatics"/>
            <person name="Doyle S."/>
        </authorList>
    </citation>
    <scope>NUCLEOTIDE SEQUENCE [LARGE SCALE GENOMIC DNA]</scope>
    <source>
        <strain evidence="1 2">NCTC10821</strain>
    </source>
</reference>
<dbReference type="Proteomes" id="UP000254978">
    <property type="component" value="Unassembled WGS sequence"/>
</dbReference>
<organism evidence="1 2">
    <name type="scientific">Mycolicibacterium tokaiense</name>
    <dbReference type="NCBI Taxonomy" id="39695"/>
    <lineage>
        <taxon>Bacteria</taxon>
        <taxon>Bacillati</taxon>
        <taxon>Actinomycetota</taxon>
        <taxon>Actinomycetes</taxon>
        <taxon>Mycobacteriales</taxon>
        <taxon>Mycobacteriaceae</taxon>
        <taxon>Mycolicibacterium</taxon>
    </lineage>
</organism>
<dbReference type="AlphaFoldDB" id="A0A378TBB5"/>
<sequence length="253" mass="27306">MNLLPSTPIDDADIAGTLHRAVRIIGPILDVLWDSDPASLKRRQPRDGEEAGPLDRVADGIGWVLNAADVPGTLAWDDMDLDARINWWVRRVGAVNNVAVAFPGFLGVLARQLPVQDLLGFVNQAVVLCAVAREMGVTDRDIQVRMLAQVLCNRTLVSAEPPADEPPAEPVQRSAAGVAKALWKLAGLLNSIGDEVARRPHPRAPFRWLGMLPAVGAVASYFGELGALSRAAKAGRRWLSDHAVETSASSRRR</sequence>
<evidence type="ECO:0000313" key="2">
    <source>
        <dbReference type="Proteomes" id="UP000254978"/>
    </source>
</evidence>
<dbReference type="EMBL" id="UGQT01000001">
    <property type="protein sequence ID" value="STZ57447.1"/>
    <property type="molecule type" value="Genomic_DNA"/>
</dbReference>
<accession>A0A378TBB5</accession>